<dbReference type="EMBL" id="BJLH01000001">
    <property type="protein sequence ID" value="GEA59124.1"/>
    <property type="molecule type" value="Genomic_DNA"/>
</dbReference>
<dbReference type="PANTHER" id="PTHR46796">
    <property type="entry name" value="HTH-TYPE TRANSCRIPTIONAL ACTIVATOR RHAS-RELATED"/>
    <property type="match status" value="1"/>
</dbReference>
<dbReference type="InterPro" id="IPR050204">
    <property type="entry name" value="AraC_XylS_family_regulators"/>
</dbReference>
<evidence type="ECO:0000259" key="4">
    <source>
        <dbReference type="PROSITE" id="PS01124"/>
    </source>
</evidence>
<dbReference type="SMART" id="SM00342">
    <property type="entry name" value="HTH_ARAC"/>
    <property type="match status" value="1"/>
</dbReference>
<dbReference type="SUPFAM" id="SSF46689">
    <property type="entry name" value="Homeodomain-like"/>
    <property type="match status" value="1"/>
</dbReference>
<keyword evidence="1" id="KW-0805">Transcription regulation</keyword>
<dbReference type="Gene3D" id="1.10.10.60">
    <property type="entry name" value="Homeodomain-like"/>
    <property type="match status" value="1"/>
</dbReference>
<comment type="caution">
    <text evidence="5">The sequence shown here is derived from an EMBL/GenBank/DDBJ whole genome shotgun (WGS) entry which is preliminary data.</text>
</comment>
<dbReference type="OrthoDB" id="6592899at2"/>
<keyword evidence="2" id="KW-0238">DNA-binding</keyword>
<dbReference type="AlphaFoldDB" id="A0A4Y3IK68"/>
<organism evidence="5 6">
    <name type="scientific">Vibrio comitans NBRC 102076</name>
    <dbReference type="NCBI Taxonomy" id="1219078"/>
    <lineage>
        <taxon>Bacteria</taxon>
        <taxon>Pseudomonadati</taxon>
        <taxon>Pseudomonadota</taxon>
        <taxon>Gammaproteobacteria</taxon>
        <taxon>Vibrionales</taxon>
        <taxon>Vibrionaceae</taxon>
        <taxon>Vibrio</taxon>
    </lineage>
</organism>
<reference evidence="5 6" key="1">
    <citation type="submission" date="2019-06" db="EMBL/GenBank/DDBJ databases">
        <title>Whole genome shotgun sequence of Vibrio comitans NBRC 102076.</title>
        <authorList>
            <person name="Hosoyama A."/>
            <person name="Uohara A."/>
            <person name="Ohji S."/>
            <person name="Ichikawa N."/>
        </authorList>
    </citation>
    <scope>NUCLEOTIDE SEQUENCE [LARGE SCALE GENOMIC DNA]</scope>
    <source>
        <strain evidence="5 6">NBRC 102076</strain>
    </source>
</reference>
<protein>
    <recommendedName>
        <fullName evidence="4">HTH araC/xylS-type domain-containing protein</fullName>
    </recommendedName>
</protein>
<name>A0A4Y3IK68_9VIBR</name>
<dbReference type="PROSITE" id="PS01124">
    <property type="entry name" value="HTH_ARAC_FAMILY_2"/>
    <property type="match status" value="1"/>
</dbReference>
<feature type="domain" description="HTH araC/xylS-type" evidence="4">
    <location>
        <begin position="162"/>
        <end position="265"/>
    </location>
</feature>
<keyword evidence="6" id="KW-1185">Reference proteome</keyword>
<evidence type="ECO:0000313" key="6">
    <source>
        <dbReference type="Proteomes" id="UP000318242"/>
    </source>
</evidence>
<dbReference type="GO" id="GO:0043565">
    <property type="term" value="F:sequence-specific DNA binding"/>
    <property type="evidence" value="ECO:0007669"/>
    <property type="project" value="InterPro"/>
</dbReference>
<dbReference type="Proteomes" id="UP000318242">
    <property type="component" value="Unassembled WGS sequence"/>
</dbReference>
<gene>
    <name evidence="5" type="ORF">VCO01S_03170</name>
</gene>
<evidence type="ECO:0000256" key="3">
    <source>
        <dbReference type="ARBA" id="ARBA00023163"/>
    </source>
</evidence>
<evidence type="ECO:0000313" key="5">
    <source>
        <dbReference type="EMBL" id="GEA59124.1"/>
    </source>
</evidence>
<proteinExistence type="predicted"/>
<dbReference type="InterPro" id="IPR018060">
    <property type="entry name" value="HTH_AraC"/>
</dbReference>
<keyword evidence="3" id="KW-0804">Transcription</keyword>
<dbReference type="RefSeq" id="WP_141268678.1">
    <property type="nucleotide sequence ID" value="NZ_BJLH01000001.1"/>
</dbReference>
<dbReference type="Pfam" id="PF12833">
    <property type="entry name" value="HTH_18"/>
    <property type="match status" value="1"/>
</dbReference>
<dbReference type="PANTHER" id="PTHR46796:SF13">
    <property type="entry name" value="HTH-TYPE TRANSCRIPTIONAL ACTIVATOR RHAS"/>
    <property type="match status" value="1"/>
</dbReference>
<dbReference type="GO" id="GO:0003700">
    <property type="term" value="F:DNA-binding transcription factor activity"/>
    <property type="evidence" value="ECO:0007669"/>
    <property type="project" value="InterPro"/>
</dbReference>
<evidence type="ECO:0000256" key="2">
    <source>
        <dbReference type="ARBA" id="ARBA00023125"/>
    </source>
</evidence>
<sequence length="279" mass="31823">MVRWLKPSKIPEVAKYIECYWLIEKTSDATSFDYPKLNPDPSAHLIISPKQQTYHYDMSSGIANGEGSHWLFPHHQTLQLDHSKPFVHLGVKFHIGALYSLKLFPDQQPILDDVKEVQLSTLFNESYQGEIGLIELARSNADLCCEKLDSLLLPLALDSHEDQHSQITRKALQALDEATISALGSQLYCSQRTLERSFNRVTGLTLKQCQSMKKLEAMLEYLYQRDSSDIDWVEIAFQFGFSDQPHLIRYLKKQIGLTPKTYEKERGLTIDVYGGVGSV</sequence>
<accession>A0A4Y3IK68</accession>
<dbReference type="InterPro" id="IPR009057">
    <property type="entry name" value="Homeodomain-like_sf"/>
</dbReference>
<evidence type="ECO:0000256" key="1">
    <source>
        <dbReference type="ARBA" id="ARBA00023015"/>
    </source>
</evidence>